<comment type="catalytic activity">
    <reaction evidence="3">
        <text>Ni(II)-pyridinium-3,5-bisthiocarboxylate mononucleotide = pyridinium-3,5-bisthiocarboxylate mononucleotide + Ni(2+)</text>
        <dbReference type="Rhea" id="RHEA:54784"/>
        <dbReference type="ChEBI" id="CHEBI:49786"/>
        <dbReference type="ChEBI" id="CHEBI:137372"/>
        <dbReference type="ChEBI" id="CHEBI:137373"/>
        <dbReference type="EC" id="4.99.1.12"/>
    </reaction>
</comment>
<dbReference type="RefSeq" id="WP_369703120.1">
    <property type="nucleotide sequence ID" value="NZ_JBGEWD010000002.1"/>
</dbReference>
<name>A0ABV4BN71_9CLOT</name>
<dbReference type="Proteomes" id="UP001564657">
    <property type="component" value="Unassembled WGS sequence"/>
</dbReference>
<dbReference type="HAMAP" id="MF_01074">
    <property type="entry name" value="LarC"/>
    <property type="match status" value="1"/>
</dbReference>
<dbReference type="InterPro" id="IPR002822">
    <property type="entry name" value="Ni_insertion"/>
</dbReference>
<evidence type="ECO:0000313" key="4">
    <source>
        <dbReference type="EMBL" id="MEY7999231.1"/>
    </source>
</evidence>
<accession>A0ABV4BN71</accession>
<dbReference type="Gene3D" id="3.30.70.1380">
    <property type="entry name" value="Transcriptional regulatory protein pf0864 domain like"/>
    <property type="match status" value="1"/>
</dbReference>
<dbReference type="Gene3D" id="3.10.20.300">
    <property type="entry name" value="mk0293 like domain"/>
    <property type="match status" value="1"/>
</dbReference>
<organism evidence="4 5">
    <name type="scientific">Clostridium moutaii</name>
    <dbReference type="NCBI Taxonomy" id="3240932"/>
    <lineage>
        <taxon>Bacteria</taxon>
        <taxon>Bacillati</taxon>
        <taxon>Bacillota</taxon>
        <taxon>Clostridia</taxon>
        <taxon>Eubacteriales</taxon>
        <taxon>Clostridiaceae</taxon>
        <taxon>Clostridium</taxon>
    </lineage>
</organism>
<dbReference type="Pfam" id="PF01969">
    <property type="entry name" value="Ni_insertion"/>
    <property type="match status" value="1"/>
</dbReference>
<comment type="function">
    <text evidence="3">Involved in the biosynthesis of a nickel-pincer cofactor ((SCS)Ni(II) pincer complex). Binds Ni(2+), and functions in nickel delivery to pyridinium-3,5-bisthiocarboxylic acid mononucleotide (P2TMN), to form the mature cofactor. Is thus probably required for the activation of nickel-pincer cofactor-dependent enzymes.</text>
</comment>
<dbReference type="EMBL" id="JBGEWD010000002">
    <property type="protein sequence ID" value="MEY7999231.1"/>
    <property type="molecule type" value="Genomic_DNA"/>
</dbReference>
<keyword evidence="1 3" id="KW-0533">Nickel</keyword>
<dbReference type="GO" id="GO:0016829">
    <property type="term" value="F:lyase activity"/>
    <property type="evidence" value="ECO:0007669"/>
    <property type="project" value="UniProtKB-KW"/>
</dbReference>
<dbReference type="EC" id="4.99.1.12" evidence="3"/>
<comment type="caution">
    <text evidence="4">The sequence shown here is derived from an EMBL/GenBank/DDBJ whole genome shotgun (WGS) entry which is preliminary data.</text>
</comment>
<evidence type="ECO:0000256" key="3">
    <source>
        <dbReference type="HAMAP-Rule" id="MF_01074"/>
    </source>
</evidence>
<dbReference type="NCBIfam" id="TIGR00299">
    <property type="entry name" value="nickel pincer cofactor biosynthesis protein LarC"/>
    <property type="match status" value="1"/>
</dbReference>
<proteinExistence type="inferred from homology"/>
<reference evidence="4 5" key="1">
    <citation type="submission" date="2024-08" db="EMBL/GenBank/DDBJ databases">
        <title>Clostridium lapicellarii sp. nov., and Clostridium renhuaiense sp. nov., two species isolated from the mud in a fermentation cellar used for producing sauce-flavour Chinese liquors.</title>
        <authorList>
            <person name="Yang F."/>
            <person name="Wang H."/>
            <person name="Chen L.Q."/>
            <person name="Zhou N."/>
            <person name="Lu J.J."/>
            <person name="Pu X.X."/>
            <person name="Wan B."/>
            <person name="Wang L."/>
            <person name="Liu S.J."/>
        </authorList>
    </citation>
    <scope>NUCLEOTIDE SEQUENCE [LARGE SCALE GENOMIC DNA]</scope>
    <source>
        <strain evidence="4 5">MT-5</strain>
    </source>
</reference>
<gene>
    <name evidence="3 4" type="primary">larC</name>
    <name evidence="4" type="ORF">AB8U03_03285</name>
</gene>
<keyword evidence="2 3" id="KW-0456">Lyase</keyword>
<evidence type="ECO:0000313" key="5">
    <source>
        <dbReference type="Proteomes" id="UP001564657"/>
    </source>
</evidence>
<dbReference type="PANTHER" id="PTHR36566:SF1">
    <property type="entry name" value="PYRIDINIUM-3,5-BISTHIOCARBOXYLIC ACID MONONUCLEOTIDE NICKEL INSERTION PROTEIN"/>
    <property type="match status" value="1"/>
</dbReference>
<dbReference type="PANTHER" id="PTHR36566">
    <property type="entry name" value="NICKEL INSERTION PROTEIN-RELATED"/>
    <property type="match status" value="1"/>
</dbReference>
<keyword evidence="5" id="KW-1185">Reference proteome</keyword>
<sequence length="406" mass="45066">MKIAYFQCAAGISGDMILGALVDAGLKLEDLKAELVKLNIPFDLEEKKVMKQEICCTKVNAIVKEEHVHRHLSDIAVIVESSQLGLKVKEKIMKIFTRLAQAEAKIHNTTIESIHFHEVGALDSIVDICGAVIGLNLLNIERVYCSPIHVGTGFAKCAHGIIPLPAPAVVELLHGIKVYSNGIENELVTPTGAAIISTICSDFGEIPLMNIQNCGYGAGTRDLDIPNLLRICIGDSAAEDEKANCHSKQLTEEGEAVKIEVNIDDMNPQFYEYITEKLFSQGAKDVYVQTAFTKKNRIASILNVNAQKKDLDRVLKTIFEETTTIGVKVFNFHKYMLYYKMEKVSTDLGEISIKIAFYGDEISNISPEYGECCAKAKEYNIPIKKVYDMVKLSADSYVKQKYNKCK</sequence>
<comment type="similarity">
    <text evidence="3">Belongs to the LarC family.</text>
</comment>
<evidence type="ECO:0000256" key="1">
    <source>
        <dbReference type="ARBA" id="ARBA00022596"/>
    </source>
</evidence>
<protein>
    <recommendedName>
        <fullName evidence="3">Pyridinium-3,5-bisthiocarboxylic acid mononucleotide nickel insertion protein</fullName>
        <shortName evidence="3">P2TMN nickel insertion protein</shortName>
        <ecNumber evidence="3">4.99.1.12</ecNumber>
    </recommendedName>
    <alternativeName>
        <fullName evidence="3">Nickel-pincer cofactor biosynthesis protein LarC</fullName>
    </alternativeName>
</protein>
<evidence type="ECO:0000256" key="2">
    <source>
        <dbReference type="ARBA" id="ARBA00023239"/>
    </source>
</evidence>